<protein>
    <submittedName>
        <fullName evidence="2">Hsp90h</fullName>
    </submittedName>
</protein>
<sequence>MDKYIYITGILNPNEARDEVFSVVNKEYIGPGGRSFSSHGSKYTVVWENSAARVSGFTSASQSTIDAFAYFLLKGGLTTTLSRPINCENWIRSSKDLSTFFKTLVKGKIYTSRSVDSNLPMKDREDIKEASRRLSPSDAAFCRAVSVQVGKYVDVTQNLESTIVPLKIMGIKKRRVSTHVTLPKVVSAYVDFYTNLQELLSDEVIKARTDTVSVYATDSMAFLVKMLPLTAREQWLKDLLGYLLVRRRPVNFSYDVRVAWVYDVIATLKLVIKSFFNKDTPGGIKDLKPYVPIESFDPFHELSSYFSRLSYEMTTGKGGKICPEIAKKLVRRLREENYRLKLTPGAALIIMLIYYSVYGTNATRIKRRPNFLNVRIKGKVKKVSLRGVKNRAYRISKKRGINAQRIWCRYYSDLTCLARRHYGIRKNNWKTLSYVDGTLAYDTADCITSKVRSMINHADHASIIHYIKTNENQVTGTTLPHQL</sequence>
<gene>
    <name evidence="2" type="primary">ORF5</name>
</gene>
<dbReference type="EMBL" id="KJ174518">
    <property type="protein sequence ID" value="AIW06640.1"/>
    <property type="molecule type" value="Genomic_RNA"/>
</dbReference>
<accession>A0A0C4S2K1</accession>
<proteinExistence type="predicted"/>
<evidence type="ECO:0000313" key="2">
    <source>
        <dbReference type="EMBL" id="AIW06640.1"/>
    </source>
</evidence>
<keyword evidence="1" id="KW-0472">Membrane</keyword>
<organism evidence="2">
    <name type="scientific">Grapevine leafroll-associated virus 3</name>
    <dbReference type="NCBI Taxonomy" id="55951"/>
    <lineage>
        <taxon>Viruses</taxon>
        <taxon>Riboviria</taxon>
        <taxon>Orthornavirae</taxon>
        <taxon>Kitrinoviricota</taxon>
        <taxon>Alsuviricetes</taxon>
        <taxon>Martellivirales</taxon>
        <taxon>Closteroviridae</taxon>
        <taxon>Ampelovirus</taxon>
        <taxon>Ampelovirus trivitis</taxon>
    </lineage>
</organism>
<name>A0A0C4S2K1_9CLOS</name>
<keyword evidence="1" id="KW-1133">Transmembrane helix</keyword>
<reference evidence="2" key="1">
    <citation type="submission" date="2014-01" db="EMBL/GenBank/DDBJ databases">
        <title>Nucleotide sequencing of an Israeli isolate of Grapevine leafroll-associated virus-3.</title>
        <authorList>
            <person name="Mawassi M."/>
            <person name="Gerner I."/>
            <person name="Mookkan M."/>
        </authorList>
    </citation>
    <scope>NUCLEOTIDE SEQUENCE</scope>
</reference>
<evidence type="ECO:0000256" key="1">
    <source>
        <dbReference type="SAM" id="Phobius"/>
    </source>
</evidence>
<keyword evidence="1" id="KW-0812">Transmembrane</keyword>
<feature type="transmembrane region" description="Helical" evidence="1">
    <location>
        <begin position="338"/>
        <end position="358"/>
    </location>
</feature>